<keyword evidence="2" id="KW-1185">Reference proteome</keyword>
<dbReference type="AlphaFoldDB" id="A0A9N9NLF5"/>
<comment type="caution">
    <text evidence="1">The sequence shown here is derived from an EMBL/GenBank/DDBJ whole genome shotgun (WGS) entry which is preliminary data.</text>
</comment>
<accession>A0A9N9NLF5</accession>
<protein>
    <submittedName>
        <fullName evidence="1">28130_t:CDS:1</fullName>
    </submittedName>
</protein>
<dbReference type="EMBL" id="CAJVPY010013364">
    <property type="protein sequence ID" value="CAG8740115.1"/>
    <property type="molecule type" value="Genomic_DNA"/>
</dbReference>
<dbReference type="OrthoDB" id="2422019at2759"/>
<reference evidence="1" key="1">
    <citation type="submission" date="2021-06" db="EMBL/GenBank/DDBJ databases">
        <authorList>
            <person name="Kallberg Y."/>
            <person name="Tangrot J."/>
            <person name="Rosling A."/>
        </authorList>
    </citation>
    <scope>NUCLEOTIDE SEQUENCE</scope>
    <source>
        <strain evidence="1">MA453B</strain>
    </source>
</reference>
<proteinExistence type="predicted"/>
<evidence type="ECO:0000313" key="1">
    <source>
        <dbReference type="EMBL" id="CAG8740115.1"/>
    </source>
</evidence>
<evidence type="ECO:0000313" key="2">
    <source>
        <dbReference type="Proteomes" id="UP000789405"/>
    </source>
</evidence>
<feature type="non-terminal residue" evidence="1">
    <location>
        <position position="200"/>
    </location>
</feature>
<dbReference type="Proteomes" id="UP000789405">
    <property type="component" value="Unassembled WGS sequence"/>
</dbReference>
<organism evidence="1 2">
    <name type="scientific">Dentiscutata erythropus</name>
    <dbReference type="NCBI Taxonomy" id="1348616"/>
    <lineage>
        <taxon>Eukaryota</taxon>
        <taxon>Fungi</taxon>
        <taxon>Fungi incertae sedis</taxon>
        <taxon>Mucoromycota</taxon>
        <taxon>Glomeromycotina</taxon>
        <taxon>Glomeromycetes</taxon>
        <taxon>Diversisporales</taxon>
        <taxon>Gigasporaceae</taxon>
        <taxon>Dentiscutata</taxon>
    </lineage>
</organism>
<gene>
    <name evidence="1" type="ORF">DERYTH_LOCUS15926</name>
</gene>
<name>A0A9N9NLF5_9GLOM</name>
<sequence length="200" mass="23305">MLIADLPQENELNDVKKQGALYGCRNCLVPKDQLTNATFNRIHGARIKEFTKRYGLRSKPGILSTLSQNHHLQTPHDAYYAVARKIQRLLEHTFNLLNENGKNQFLKYWKHFEKPSNWHRLPNPITHLKNRHITLYVTACHLLIEDDLPSKLLMISSRVEFNKSNVGNGLRCILTDQRLQPLLTGCYITEDLYPENIFEE</sequence>